<evidence type="ECO:0000313" key="2">
    <source>
        <dbReference type="EMBL" id="AHA69572.1"/>
    </source>
</evidence>
<keyword evidence="2" id="KW-0808">Transferase</keyword>
<dbReference type="InterPro" id="IPR043502">
    <property type="entry name" value="DNA/RNA_pol_sf"/>
</dbReference>
<dbReference type="EMBL" id="CP005935">
    <property type="protein sequence ID" value="AHA69572.1"/>
    <property type="molecule type" value="Genomic_DNA"/>
</dbReference>
<dbReference type="PANTHER" id="PTHR34047:SF8">
    <property type="entry name" value="PROTEIN YKFC"/>
    <property type="match status" value="1"/>
</dbReference>
<dbReference type="CDD" id="cd01651">
    <property type="entry name" value="RT_G2_intron"/>
    <property type="match status" value="1"/>
</dbReference>
<dbReference type="InterPro" id="IPR000477">
    <property type="entry name" value="RT_dom"/>
</dbReference>
<protein>
    <submittedName>
        <fullName evidence="2">Reverse transcriptase/maturase</fullName>
    </submittedName>
</protein>
<name>A0A9W3K9S6_BACTU</name>
<reference evidence="2 3" key="1">
    <citation type="submission" date="2013-05" db="EMBL/GenBank/DDBJ databases">
        <title>Complete genome sequence of Bacillus thuringiensis YBT-1518, a typical strain with high toxicity to nematode.</title>
        <authorList>
            <person name="Wang P."/>
            <person name="Zhang C."/>
            <person name="Guo M."/>
            <person name="Guo S."/>
            <person name="Zhu Y."/>
            <person name="Zheng J."/>
            <person name="Zhu L."/>
            <person name="Ruan L."/>
            <person name="Peng D."/>
            <person name="Sun M."/>
        </authorList>
    </citation>
    <scope>NUCLEOTIDE SEQUENCE [LARGE SCALE GENOMIC DNA]</scope>
    <source>
        <strain evidence="2 3">YBT-1518</strain>
    </source>
</reference>
<keyword evidence="2" id="KW-0695">RNA-directed DNA polymerase</keyword>
<dbReference type="Pfam" id="PF08388">
    <property type="entry name" value="GIIM"/>
    <property type="match status" value="1"/>
</dbReference>
<sequence length="426" mass="49525">MELLETILSNQNMNEAYLRVYKNKGASGVDGVTVDELKQYLKENKDELRQRIRTRKYQPQAALRVEIPKENGKMRKLGIPTVVDRVVQQAIHQILSPIFEKQFSEFSYGFRPKRSCEMAIVKSLEFLNAGYEWIVDIDLERFFDTVHHDKLMRIISNTISDGDVISLIRKYLVSGVMVNGKYEETSVGTPQGGNLSPLLSNIMLNELDKELESRELQFVRYADDALIFVKSEKAASRVMKSIVRFIEKNLGLIVNTEKSKISRPEDLKFLGFGYYYNSKDERYQTKPHPISVQKLQRKLRQLTKRNWSVPLDYRILKLKQVIFGWVNYFRITNMKGVMKQVDKKLRSRIRVIIWKQWKIPKKQIKSLVQLGIPGGRSEGINLLSKGLPIYRIIESRSKGYVKSKTKEEGRSFFSRTLSKSSHCNIN</sequence>
<dbReference type="Proteomes" id="UP000018566">
    <property type="component" value="Chromosome"/>
</dbReference>
<dbReference type="SUPFAM" id="SSF56672">
    <property type="entry name" value="DNA/RNA polymerases"/>
    <property type="match status" value="1"/>
</dbReference>
<dbReference type="PROSITE" id="PS50878">
    <property type="entry name" value="RT_POL"/>
    <property type="match status" value="1"/>
</dbReference>
<organism evidence="2 3">
    <name type="scientific">Bacillus thuringiensis YBT-1518</name>
    <dbReference type="NCBI Taxonomy" id="529122"/>
    <lineage>
        <taxon>Bacteria</taxon>
        <taxon>Bacillati</taxon>
        <taxon>Bacillota</taxon>
        <taxon>Bacilli</taxon>
        <taxon>Bacillales</taxon>
        <taxon>Bacillaceae</taxon>
        <taxon>Bacillus</taxon>
        <taxon>Bacillus cereus group</taxon>
    </lineage>
</organism>
<dbReference type="NCBIfam" id="TIGR04416">
    <property type="entry name" value="group_II_RT_mat"/>
    <property type="match status" value="1"/>
</dbReference>
<dbReference type="GO" id="GO:0003964">
    <property type="term" value="F:RNA-directed DNA polymerase activity"/>
    <property type="evidence" value="ECO:0007669"/>
    <property type="project" value="UniProtKB-KW"/>
</dbReference>
<dbReference type="KEGG" id="bthu:YBT1518_01710"/>
<dbReference type="InterPro" id="IPR030931">
    <property type="entry name" value="Group_II_RT_mat"/>
</dbReference>
<dbReference type="InterPro" id="IPR013597">
    <property type="entry name" value="Mat_intron_G2"/>
</dbReference>
<gene>
    <name evidence="2" type="ORF">YBT1518_01710</name>
</gene>
<dbReference type="PANTHER" id="PTHR34047">
    <property type="entry name" value="NUCLEAR INTRON MATURASE 1, MITOCHONDRIAL-RELATED"/>
    <property type="match status" value="1"/>
</dbReference>
<feature type="domain" description="Reverse transcriptase" evidence="1">
    <location>
        <begin position="48"/>
        <end position="274"/>
    </location>
</feature>
<dbReference type="AlphaFoldDB" id="A0A9W3K9S6"/>
<dbReference type="Gene3D" id="3.30.70.270">
    <property type="match status" value="1"/>
</dbReference>
<evidence type="ECO:0000313" key="3">
    <source>
        <dbReference type="Proteomes" id="UP000018566"/>
    </source>
</evidence>
<dbReference type="InterPro" id="IPR051083">
    <property type="entry name" value="GrpII_Intron_Splice-Mob/Def"/>
</dbReference>
<keyword evidence="2" id="KW-0548">Nucleotidyltransferase</keyword>
<evidence type="ECO:0000259" key="1">
    <source>
        <dbReference type="PROSITE" id="PS50878"/>
    </source>
</evidence>
<dbReference type="InterPro" id="IPR043128">
    <property type="entry name" value="Rev_trsase/Diguanyl_cyclase"/>
</dbReference>
<accession>A0A9W3K9S6</accession>
<dbReference type="Pfam" id="PF00078">
    <property type="entry name" value="RVT_1"/>
    <property type="match status" value="1"/>
</dbReference>
<proteinExistence type="predicted"/>